<accession>A0A6M3L7R9</accession>
<reference evidence="3" key="1">
    <citation type="submission" date="2020-03" db="EMBL/GenBank/DDBJ databases">
        <title>The deep terrestrial virosphere.</title>
        <authorList>
            <person name="Holmfeldt K."/>
            <person name="Nilsson E."/>
            <person name="Simone D."/>
            <person name="Lopez-Fernandez M."/>
            <person name="Wu X."/>
            <person name="de Brujin I."/>
            <person name="Lundin D."/>
            <person name="Andersson A."/>
            <person name="Bertilsson S."/>
            <person name="Dopson M."/>
        </authorList>
    </citation>
    <scope>NUCLEOTIDE SEQUENCE</scope>
    <source>
        <strain evidence="3">MM415B02375</strain>
    </source>
</reference>
<proteinExistence type="predicted"/>
<organism evidence="3">
    <name type="scientific">viral metagenome</name>
    <dbReference type="NCBI Taxonomy" id="1070528"/>
    <lineage>
        <taxon>unclassified sequences</taxon>
        <taxon>metagenomes</taxon>
        <taxon>organismal metagenomes</taxon>
    </lineage>
</organism>
<evidence type="ECO:0000256" key="1">
    <source>
        <dbReference type="SAM" id="MobiDB-lite"/>
    </source>
</evidence>
<dbReference type="EMBL" id="MT142913">
    <property type="protein sequence ID" value="QJA90443.1"/>
    <property type="molecule type" value="Genomic_DNA"/>
</dbReference>
<feature type="domain" description="dATP/dGTP diphosphohydrolase N-terminal" evidence="2">
    <location>
        <begin position="20"/>
        <end position="97"/>
    </location>
</feature>
<dbReference type="AlphaFoldDB" id="A0A6M3L7R9"/>
<dbReference type="InterPro" id="IPR044038">
    <property type="entry name" value="dATP/dGTP_diPOhydrolase_N"/>
</dbReference>
<evidence type="ECO:0000313" key="3">
    <source>
        <dbReference type="EMBL" id="QJA90443.1"/>
    </source>
</evidence>
<protein>
    <recommendedName>
        <fullName evidence="2">dATP/dGTP diphosphohydrolase N-terminal domain-containing protein</fullName>
    </recommendedName>
</protein>
<feature type="region of interest" description="Disordered" evidence="1">
    <location>
        <begin position="1"/>
        <end position="31"/>
    </location>
</feature>
<gene>
    <name evidence="3" type="ORF">MM415B02375_0002</name>
</gene>
<sequence>MAEFNEVKDSGQRQEFVTGSKRDLQDGKGYPTLIPTYPLRRLSRHYENGAKKYGKHNWTLGQPLSRYMDSLIRHVWAVLEGLDDEDHESAVIWNMISFMMTKKYIEEGQLPSDLDDMVYTVEDAKRVIENERRKREVHNGELPNKDG</sequence>
<name>A0A6M3L7R9_9ZZZZ</name>
<feature type="compositionally biased region" description="Basic and acidic residues" evidence="1">
    <location>
        <begin position="1"/>
        <end position="12"/>
    </location>
</feature>
<evidence type="ECO:0000259" key="2">
    <source>
        <dbReference type="Pfam" id="PF18909"/>
    </source>
</evidence>
<dbReference type="Pfam" id="PF18909">
    <property type="entry name" value="dGTP_diPhyd_N"/>
    <property type="match status" value="1"/>
</dbReference>